<dbReference type="GO" id="GO:0016791">
    <property type="term" value="F:phosphatase activity"/>
    <property type="evidence" value="ECO:0007669"/>
    <property type="project" value="TreeGrafter"/>
</dbReference>
<name>A0A8H4RR92_9HELO</name>
<evidence type="ECO:0008006" key="7">
    <source>
        <dbReference type="Google" id="ProtNLM"/>
    </source>
</evidence>
<feature type="signal peptide" evidence="4">
    <location>
        <begin position="1"/>
        <end position="19"/>
    </location>
</feature>
<dbReference type="Gene3D" id="3.40.50.1240">
    <property type="entry name" value="Phosphoglycerate mutase-like"/>
    <property type="match status" value="1"/>
</dbReference>
<dbReference type="SUPFAM" id="SSF53254">
    <property type="entry name" value="Phosphoglycerate mutase-like"/>
    <property type="match status" value="1"/>
</dbReference>
<proteinExistence type="inferred from homology"/>
<keyword evidence="3" id="KW-0812">Transmembrane</keyword>
<keyword evidence="3" id="KW-0472">Membrane</keyword>
<dbReference type="InterPro" id="IPR029033">
    <property type="entry name" value="His_PPase_superfam"/>
</dbReference>
<dbReference type="OrthoDB" id="258392at2759"/>
<evidence type="ECO:0000313" key="5">
    <source>
        <dbReference type="EMBL" id="KAF4633022.1"/>
    </source>
</evidence>
<dbReference type="InterPro" id="IPR050645">
    <property type="entry name" value="Histidine_acid_phosphatase"/>
</dbReference>
<evidence type="ECO:0000256" key="2">
    <source>
        <dbReference type="SAM" id="MobiDB-lite"/>
    </source>
</evidence>
<comment type="similarity">
    <text evidence="1">Belongs to the histidine acid phosphatase family.</text>
</comment>
<evidence type="ECO:0000256" key="3">
    <source>
        <dbReference type="SAM" id="Phobius"/>
    </source>
</evidence>
<feature type="transmembrane region" description="Helical" evidence="3">
    <location>
        <begin position="450"/>
        <end position="476"/>
    </location>
</feature>
<keyword evidence="3" id="KW-1133">Transmembrane helix</keyword>
<dbReference type="Pfam" id="PF00328">
    <property type="entry name" value="His_Phos_2"/>
    <property type="match status" value="1"/>
</dbReference>
<dbReference type="InterPro" id="IPR000560">
    <property type="entry name" value="His_Pase_clade-2"/>
</dbReference>
<dbReference type="EMBL" id="JAAMPI010000296">
    <property type="protein sequence ID" value="KAF4633022.1"/>
    <property type="molecule type" value="Genomic_DNA"/>
</dbReference>
<evidence type="ECO:0000256" key="4">
    <source>
        <dbReference type="SAM" id="SignalP"/>
    </source>
</evidence>
<dbReference type="AlphaFoldDB" id="A0A8H4RR92"/>
<evidence type="ECO:0000256" key="1">
    <source>
        <dbReference type="ARBA" id="ARBA00005375"/>
    </source>
</evidence>
<organism evidence="5 6">
    <name type="scientific">Cudoniella acicularis</name>
    <dbReference type="NCBI Taxonomy" id="354080"/>
    <lineage>
        <taxon>Eukaryota</taxon>
        <taxon>Fungi</taxon>
        <taxon>Dikarya</taxon>
        <taxon>Ascomycota</taxon>
        <taxon>Pezizomycotina</taxon>
        <taxon>Leotiomycetes</taxon>
        <taxon>Helotiales</taxon>
        <taxon>Tricladiaceae</taxon>
        <taxon>Cudoniella</taxon>
    </lineage>
</organism>
<sequence>MAYTPHLLVALLALTPALAQDLQTQTTWAAVVFTFHGEQIPSLHDGPYNLTPLGANQLLNAGQVIRDRYISAPVNGSEITIAMPINGLSSDEIDNSQMEVLSTNDEYISGSALAFMQGLYPPRNTIVLDEESELGNGTLEQFPLNGYQYPNIETLSTVDYNYIWLAGNVGCTNYSINEVNTIEAQGFTSDMVATADFYQSLADSVFWDFDPSIINLANAYPLYEYALFEYNHNRSVYDTLSLANLTQLQNLASLQQWDFNTPTGGNTVNAIAGQTLATKVFTQFSHNIASDGVSDKLTVMFGSFEPFLSFFSLSGLSTGPSASAFTSLPEYGSMMAFELFSYTPRHTGMNLSTPFPSTDDLWVRFIFRNGTNESDPMIAYPLFNRGNSEVDMTWSEFAQGISGFAISEVSDWCTSCNAVNLFCEAIESNLSNSTSQHLTQSFSSKNLSPAIAGVIGATVTLGLFIIGSLALCLLGFRIEHRERNPSAQTRDLGVLERSRSGGFKGAEKLASDTDLTLKTGAGASVIRHERVGSWELNESPTSGGRHSSLDKEIESGRAVSNADYSRNSEDGIGPCNPFGDPVKPVDHV</sequence>
<feature type="region of interest" description="Disordered" evidence="2">
    <location>
        <begin position="532"/>
        <end position="588"/>
    </location>
</feature>
<feature type="compositionally biased region" description="Polar residues" evidence="2">
    <location>
        <begin position="536"/>
        <end position="545"/>
    </location>
</feature>
<feature type="chain" id="PRO_5034835936" description="Phosphoglycerate mutase-like protein" evidence="4">
    <location>
        <begin position="20"/>
        <end position="588"/>
    </location>
</feature>
<dbReference type="PANTHER" id="PTHR11567">
    <property type="entry name" value="ACID PHOSPHATASE-RELATED"/>
    <property type="match status" value="1"/>
</dbReference>
<comment type="caution">
    <text evidence="5">The sequence shown here is derived from an EMBL/GenBank/DDBJ whole genome shotgun (WGS) entry which is preliminary data.</text>
</comment>
<protein>
    <recommendedName>
        <fullName evidence="7">Phosphoglycerate mutase-like protein</fullName>
    </recommendedName>
</protein>
<keyword evidence="6" id="KW-1185">Reference proteome</keyword>
<gene>
    <name evidence="5" type="ORF">G7Y89_g5097</name>
</gene>
<reference evidence="5 6" key="1">
    <citation type="submission" date="2020-03" db="EMBL/GenBank/DDBJ databases">
        <title>Draft Genome Sequence of Cudoniella acicularis.</title>
        <authorList>
            <person name="Buettner E."/>
            <person name="Kellner H."/>
        </authorList>
    </citation>
    <scope>NUCLEOTIDE SEQUENCE [LARGE SCALE GENOMIC DNA]</scope>
    <source>
        <strain evidence="5 6">DSM 108380</strain>
    </source>
</reference>
<accession>A0A8H4RR92</accession>
<keyword evidence="4" id="KW-0732">Signal</keyword>
<dbReference type="PANTHER" id="PTHR11567:SF127">
    <property type="entry name" value="HISTIDINE ACID PHOSPHATASE"/>
    <property type="match status" value="1"/>
</dbReference>
<evidence type="ECO:0000313" key="6">
    <source>
        <dbReference type="Proteomes" id="UP000566819"/>
    </source>
</evidence>
<dbReference type="Proteomes" id="UP000566819">
    <property type="component" value="Unassembled WGS sequence"/>
</dbReference>